<dbReference type="KEGG" id="paun:MJA45_15330"/>
<dbReference type="AlphaFoldDB" id="A0AA96L9K0"/>
<reference evidence="1 2" key="1">
    <citation type="submission" date="2022-02" db="EMBL/GenBank/DDBJ databases">
        <title>Paenibacillus sp. MBLB1776 Whole Genome Shotgun Sequencing.</title>
        <authorList>
            <person name="Hwang C.Y."/>
            <person name="Cho E.-S."/>
            <person name="Seo M.-J."/>
        </authorList>
    </citation>
    <scope>NUCLEOTIDE SEQUENCE [LARGE SCALE GENOMIC DNA]</scope>
    <source>
        <strain evidence="1 2">MBLB1776</strain>
    </source>
</reference>
<accession>A0AA96L9K0</accession>
<dbReference type="RefSeq" id="WP_315602786.1">
    <property type="nucleotide sequence ID" value="NZ_CP130318.1"/>
</dbReference>
<dbReference type="EMBL" id="CP130318">
    <property type="protein sequence ID" value="WNQ09019.1"/>
    <property type="molecule type" value="Genomic_DNA"/>
</dbReference>
<evidence type="ECO:0000313" key="1">
    <source>
        <dbReference type="EMBL" id="WNQ09019.1"/>
    </source>
</evidence>
<name>A0AA96L9K0_9BACL</name>
<organism evidence="1 2">
    <name type="scientific">Paenibacillus aurantius</name>
    <dbReference type="NCBI Taxonomy" id="2918900"/>
    <lineage>
        <taxon>Bacteria</taxon>
        <taxon>Bacillati</taxon>
        <taxon>Bacillota</taxon>
        <taxon>Bacilli</taxon>
        <taxon>Bacillales</taxon>
        <taxon>Paenibacillaceae</taxon>
        <taxon>Paenibacillus</taxon>
    </lineage>
</organism>
<evidence type="ECO:0000313" key="2">
    <source>
        <dbReference type="Proteomes" id="UP001305702"/>
    </source>
</evidence>
<gene>
    <name evidence="1" type="ORF">MJA45_15330</name>
</gene>
<dbReference type="Proteomes" id="UP001305702">
    <property type="component" value="Chromosome"/>
</dbReference>
<protein>
    <recommendedName>
        <fullName evidence="3">Polymerase nucleotidyl transferase domain-containing protein</fullName>
    </recommendedName>
</protein>
<evidence type="ECO:0008006" key="3">
    <source>
        <dbReference type="Google" id="ProtNLM"/>
    </source>
</evidence>
<proteinExistence type="predicted"/>
<sequence>MKVKEARRTASEWVKEAAAPHEEFVGAYLSGSTVDLTEDADLPPASDVDIMVVTSREEPPGKLGKFLYQGVLLEVTHLPLNRLASAESVLADYHLAGGFRRDTVIADPSGRLKELQRDVSRQFADRHWVRQRCLQALNKIRTGVQGLDPDASLPDLVNSWLFPAGITTHVLLAAALRNPTVRLRYPAANAVLREYGLEAVYPELLKLLGCEAWTPHQASTHMEALSRSFDAAAAVSRTRFPFSADITPEARAVAIDGSRELVHSGQHREAVFWIGATFARCHKILLADSPALIPAHLPAFQAFLTDLGLPDRSSIISRSREVLASVPLVEATAERILEANRAISG</sequence>
<keyword evidence="2" id="KW-1185">Reference proteome</keyword>